<dbReference type="GO" id="GO:0005777">
    <property type="term" value="C:peroxisome"/>
    <property type="evidence" value="ECO:0007669"/>
    <property type="project" value="UniProtKB-SubCell"/>
</dbReference>
<comment type="caution">
    <text evidence="7">The sequence shown here is derived from an EMBL/GenBank/DDBJ whole genome shotgun (WGS) entry which is preliminary data.</text>
</comment>
<evidence type="ECO:0000256" key="4">
    <source>
        <dbReference type="ARBA" id="ARBA00023140"/>
    </source>
</evidence>
<feature type="domain" description="AMP-binding enzyme C-terminal" evidence="6">
    <location>
        <begin position="464"/>
        <end position="536"/>
    </location>
</feature>
<keyword evidence="8" id="KW-1185">Reference proteome</keyword>
<accession>A0A232EER9</accession>
<dbReference type="InterPro" id="IPR042099">
    <property type="entry name" value="ANL_N_sf"/>
</dbReference>
<dbReference type="AlphaFoldDB" id="A0A232EER9"/>
<dbReference type="PROSITE" id="PS00455">
    <property type="entry name" value="AMP_BINDING"/>
    <property type="match status" value="1"/>
</dbReference>
<dbReference type="EMBL" id="NNAY01005239">
    <property type="protein sequence ID" value="OXU16845.1"/>
    <property type="molecule type" value="Genomic_DNA"/>
</dbReference>
<dbReference type="OrthoDB" id="10253869at2759"/>
<dbReference type="PANTHER" id="PTHR24096:SF149">
    <property type="entry name" value="AMP-BINDING DOMAIN-CONTAINING PROTEIN-RELATED"/>
    <property type="match status" value="1"/>
</dbReference>
<gene>
    <name evidence="7" type="ORF">TSAR_004950</name>
</gene>
<dbReference type="GO" id="GO:0016405">
    <property type="term" value="F:CoA-ligase activity"/>
    <property type="evidence" value="ECO:0007669"/>
    <property type="project" value="TreeGrafter"/>
</dbReference>
<proteinExistence type="inferred from homology"/>
<comment type="similarity">
    <text evidence="2">Belongs to the ATP-dependent AMP-binding enzyme family.</text>
</comment>
<dbReference type="InterPro" id="IPR020845">
    <property type="entry name" value="AMP-binding_CS"/>
</dbReference>
<reference evidence="7 8" key="1">
    <citation type="journal article" date="2017" name="Curr. Biol.">
        <title>The Evolution of Venom by Co-option of Single-Copy Genes.</title>
        <authorList>
            <person name="Martinson E.O."/>
            <person name="Mrinalini"/>
            <person name="Kelkar Y.D."/>
            <person name="Chang C.H."/>
            <person name="Werren J.H."/>
        </authorList>
    </citation>
    <scope>NUCLEOTIDE SEQUENCE [LARGE SCALE GENOMIC DNA]</scope>
    <source>
        <strain evidence="7 8">Alberta</strain>
        <tissue evidence="7">Whole body</tissue>
    </source>
</reference>
<organism evidence="7 8">
    <name type="scientific">Trichomalopsis sarcophagae</name>
    <dbReference type="NCBI Taxonomy" id="543379"/>
    <lineage>
        <taxon>Eukaryota</taxon>
        <taxon>Metazoa</taxon>
        <taxon>Ecdysozoa</taxon>
        <taxon>Arthropoda</taxon>
        <taxon>Hexapoda</taxon>
        <taxon>Insecta</taxon>
        <taxon>Pterygota</taxon>
        <taxon>Neoptera</taxon>
        <taxon>Endopterygota</taxon>
        <taxon>Hymenoptera</taxon>
        <taxon>Apocrita</taxon>
        <taxon>Proctotrupomorpha</taxon>
        <taxon>Chalcidoidea</taxon>
        <taxon>Pteromalidae</taxon>
        <taxon>Pteromalinae</taxon>
        <taxon>Trichomalopsis</taxon>
    </lineage>
</organism>
<dbReference type="InterPro" id="IPR000873">
    <property type="entry name" value="AMP-dep_synth/lig_dom"/>
</dbReference>
<comment type="subcellular location">
    <subcellularLocation>
        <location evidence="1">Peroxisome</location>
    </subcellularLocation>
</comment>
<keyword evidence="3" id="KW-0436">Ligase</keyword>
<dbReference type="Pfam" id="PF00501">
    <property type="entry name" value="AMP-binding"/>
    <property type="match status" value="1"/>
</dbReference>
<dbReference type="Gene3D" id="3.30.300.30">
    <property type="match status" value="1"/>
</dbReference>
<sequence length="554" mass="62993">MDISTIDRTESENFIIQNNIVKGAKIDFGVKNQSLGQLLLDTFSQYADHLAWLYLFWKIEPETGKQITFGQMKDRSIRLALWLKQQGIGSGDIVTICSHNCLNNYVVMYSIFYIGAVYNSWHHEFTLDSARHAYKVAKPKIVFTTSLMIDTIQETIKLENGNTRIVVYDDCNNNKETFEDFIQMQKIKDVETFTARKIENLSTEPASLLFSSGTSGPAKAVKTNYDHLLNLVLTCSFKHMVPNKVTLWYSTTYWILGMRSMLASVFSRSIVILCRKYDPEYICQLIEKYQINLILGLPNFISSICKNKLYDRYDFSSVSEILVGGAKLSQHTIDGFRTHLSHVNRYQIYGMTENGLVCKQTNKCKSLTSVGYVVPNVQVKTIDQKTGKTLGPNEAGEICVMSSFMFNGYYANMQATIETIDENGWLHTGDVGYYDDSGEFFIIDRIKNIMKFRFHHIYPLDISELLLKHPDVVDVGVTSYPHEEDVEHVMAFVQKVPGSKVTEEELVELSSTLGFYKKLWGGVKFVDALPRTMTGKIAIGAIKEMAKAYADSKK</sequence>
<dbReference type="InterPro" id="IPR045851">
    <property type="entry name" value="AMP-bd_C_sf"/>
</dbReference>
<name>A0A232EER9_9HYME</name>
<evidence type="ECO:0000313" key="7">
    <source>
        <dbReference type="EMBL" id="OXU16845.1"/>
    </source>
</evidence>
<dbReference type="InterPro" id="IPR025110">
    <property type="entry name" value="AMP-bd_C"/>
</dbReference>
<dbReference type="Pfam" id="PF13193">
    <property type="entry name" value="AMP-binding_C"/>
    <property type="match status" value="1"/>
</dbReference>
<dbReference type="Proteomes" id="UP000215335">
    <property type="component" value="Unassembled WGS sequence"/>
</dbReference>
<evidence type="ECO:0000259" key="5">
    <source>
        <dbReference type="Pfam" id="PF00501"/>
    </source>
</evidence>
<dbReference type="PANTHER" id="PTHR24096">
    <property type="entry name" value="LONG-CHAIN-FATTY-ACID--COA LIGASE"/>
    <property type="match status" value="1"/>
</dbReference>
<evidence type="ECO:0000256" key="3">
    <source>
        <dbReference type="ARBA" id="ARBA00022598"/>
    </source>
</evidence>
<keyword evidence="4" id="KW-0576">Peroxisome</keyword>
<dbReference type="Gene3D" id="3.40.50.12780">
    <property type="entry name" value="N-terminal domain of ligase-like"/>
    <property type="match status" value="1"/>
</dbReference>
<evidence type="ECO:0000259" key="6">
    <source>
        <dbReference type="Pfam" id="PF13193"/>
    </source>
</evidence>
<evidence type="ECO:0008006" key="9">
    <source>
        <dbReference type="Google" id="ProtNLM"/>
    </source>
</evidence>
<evidence type="ECO:0000256" key="2">
    <source>
        <dbReference type="ARBA" id="ARBA00006432"/>
    </source>
</evidence>
<evidence type="ECO:0000256" key="1">
    <source>
        <dbReference type="ARBA" id="ARBA00004275"/>
    </source>
</evidence>
<dbReference type="STRING" id="543379.A0A232EER9"/>
<dbReference type="SUPFAM" id="SSF56801">
    <property type="entry name" value="Acetyl-CoA synthetase-like"/>
    <property type="match status" value="1"/>
</dbReference>
<feature type="domain" description="AMP-dependent synthetase/ligase" evidence="5">
    <location>
        <begin position="47"/>
        <end position="410"/>
    </location>
</feature>
<evidence type="ECO:0000313" key="8">
    <source>
        <dbReference type="Proteomes" id="UP000215335"/>
    </source>
</evidence>
<protein>
    <recommendedName>
        <fullName evidence="9">AMP-dependent synthetase/ligase domain-containing protein</fullName>
    </recommendedName>
</protein>